<evidence type="ECO:0000256" key="1">
    <source>
        <dbReference type="SAM" id="MobiDB-lite"/>
    </source>
</evidence>
<feature type="compositionally biased region" description="Pro residues" evidence="1">
    <location>
        <begin position="992"/>
        <end position="1014"/>
    </location>
</feature>
<evidence type="ECO:0000313" key="3">
    <source>
        <dbReference type="Proteomes" id="UP000178046"/>
    </source>
</evidence>
<feature type="region of interest" description="Disordered" evidence="1">
    <location>
        <begin position="943"/>
        <end position="1037"/>
    </location>
</feature>
<reference evidence="2 3" key="1">
    <citation type="journal article" date="2016" name="Nat. Commun.">
        <title>Thousands of microbial genomes shed light on interconnected biogeochemical processes in an aquifer system.</title>
        <authorList>
            <person name="Anantharaman K."/>
            <person name="Brown C.T."/>
            <person name="Hug L.A."/>
            <person name="Sharon I."/>
            <person name="Castelle C.J."/>
            <person name="Probst A.J."/>
            <person name="Thomas B.C."/>
            <person name="Singh A."/>
            <person name="Wilkins M.J."/>
            <person name="Karaoz U."/>
            <person name="Brodie E.L."/>
            <person name="Williams K.H."/>
            <person name="Hubbard S.S."/>
            <person name="Banfield J.F."/>
        </authorList>
    </citation>
    <scope>NUCLEOTIDE SEQUENCE [LARGE SCALE GENOMIC DNA]</scope>
</reference>
<name>A0A1F5X5H2_9BACT</name>
<sequence>DNLSIGTTTPDSRSVVTVGATSTTANLLTLKLQTNQTGNPFVITNSASSTLSFFDFNGFLGIGTSTISAANGSASSLAIQGNAYISGTTTVNGIFATSTIDTKYLSVSGTTKLNGLTYTWPSSQSASTCLNNDGAGLLTWAACSGGSPGFTDSGTLVHLTTQTDNLSIGTTTPDSRSVVTVGATSTTANLLTLKMVQNQTGNPFVITNSASSTLSYFNSQGYLGIATSTSINNYGLNVSANTYLDSNLITIGSSTAPSLTVSYLKNATTTVLEGQQNTFNFSTSTVAEAIPFFSLSTLQSVGLGESASTTSSGRLGLGTTTPEARLSIQGLTKAQFGVAGIHEILTADPSAGGTQFGNRLINYNSPTRTPNTFVGEFVRIIDNSGLANTVLGLEIQTHSGTTTAGTITGLRATGKTFGVQGVTTATAAGVLNPAGVYAENQASTTGNALRVYSATSTVADLALFYTEGAQNFTGSGLKMNFANGTGAFTGSFLKFQVAGESKLVATSTGTIGIGTTSPLQGVVSTHRGLVIESGALTAGSGTPMLWLGTSDTGAQDKAFISAYSAVTGSPDLEFMVSSNGNVKADGTITAGSADVAEWFPAKNNKAVLEAGDLVSVDGSTTTDLVKKSEGVPYDPKVVGIISTKPGLIAGGGNIEDSHNSDVMVALVGRVPVKISDENGPVKPGDRLTSSSIPGIAMKATSSGMTVGVALESFNDGSNYLSEGVRGVETNIITTEEITKVNKTVARDNTYQGGDAEEAKTRKGGIIQTIIETLIPSLRTESVEPAAEPVKTMTAPGGGEVKVGKILLFVNLAHIQADASLAALSEGGTAAPDGTQTTNAWAVDMTTGKVSVNFFGDINLQGNRILDAAKISGVYGNWSIDENGKIIAKEIEVGKATVKDELNVGSKEKPTGITIYDEATGEPFCIKVVNGAMVSMAGKCNLAVPPPSEPDPTSDVGAESAPTPTPEPVASPTTEPLQSGDDATAGQATPTPISTPTPIPEPTIAPDSEPTPVPTAEPTQTPVPTILEETAPAPEPTL</sequence>
<comment type="caution">
    <text evidence="2">The sequence shown here is derived from an EMBL/GenBank/DDBJ whole genome shotgun (WGS) entry which is preliminary data.</text>
</comment>
<dbReference type="Gene3D" id="2.40.300.10">
    <property type="entry name" value="Head decoration protein D"/>
    <property type="match status" value="1"/>
</dbReference>
<feature type="non-terminal residue" evidence="2">
    <location>
        <position position="1"/>
    </location>
</feature>
<organism evidence="2 3">
    <name type="scientific">Candidatus Giovannonibacteria bacterium RIFCSPLOWO2_01_FULL_44_16</name>
    <dbReference type="NCBI Taxonomy" id="1798348"/>
    <lineage>
        <taxon>Bacteria</taxon>
        <taxon>Candidatus Giovannoniibacteriota</taxon>
    </lineage>
</organism>
<proteinExistence type="predicted"/>
<accession>A0A1F5X5H2</accession>
<evidence type="ECO:0000313" key="2">
    <source>
        <dbReference type="EMBL" id="OGF83162.1"/>
    </source>
</evidence>
<dbReference type="EMBL" id="MFIA01000005">
    <property type="protein sequence ID" value="OGF83162.1"/>
    <property type="molecule type" value="Genomic_DNA"/>
</dbReference>
<gene>
    <name evidence="2" type="ORF">A2924_01765</name>
</gene>
<dbReference type="AlphaFoldDB" id="A0A1F5X5H2"/>
<protein>
    <submittedName>
        <fullName evidence="2">Uncharacterized protein</fullName>
    </submittedName>
</protein>
<dbReference type="Proteomes" id="UP000178046">
    <property type="component" value="Unassembled WGS sequence"/>
</dbReference>